<dbReference type="FunFam" id="2.30.42.10:FF:000063">
    <property type="entry name" value="Peptidase, S41 family"/>
    <property type="match status" value="1"/>
</dbReference>
<feature type="region of interest" description="Disordered" evidence="6">
    <location>
        <begin position="37"/>
        <end position="64"/>
    </location>
</feature>
<keyword evidence="4 5" id="KW-0720">Serine protease</keyword>
<accession>A0A2P6MH51</accession>
<keyword evidence="2 5" id="KW-0645">Protease</keyword>
<dbReference type="InterPro" id="IPR036366">
    <property type="entry name" value="PGBDSf"/>
</dbReference>
<dbReference type="RefSeq" id="WP_105959076.1">
    <property type="nucleotide sequence ID" value="NZ_PVNS01000007.1"/>
</dbReference>
<sequence>MIHNKFFIPLIFVLALLIGAGGTFAWMTFSQNEQAQQQEVSSSQSTAQENAEQEEDAAPENEGADWEQLEQTFELIQESYVDDVESSELIDGAISGMIDTLDDPYSVFMNQSTAEQFMQSLESSFEGIGAEVSMENDMVTIVAPFRDSPAEEAGLRPNDQVVEVDGENIEGLSLYDAVLKIRGEKGTTVTLTIDRPGSSDLMDVDVVRDEIPIETVYSETMEEAGQTIGILEIRSFSEQTASEFTEQLEALEAEGIDGLVIDVRGNPGGYLQSVEDIGDAIIPGGEPVVQIEDSEGQVMQHVSSLEEEKEYPIVGLIDEGSASASEILAAALHEAGGYELVGETTFGKGTVQQTIPLEDGSQVKLTAFRWLTSAGNDINEDGVDPTVEVMQPDYFYTAPVDVEEPLVFDMLSDQVENVQIMLNGLGYDPGRTDGYFGEQTEAAVRSFQEANGLEASGEVDEETAGALQEQVIESVRDPENDRQLQEALDLIQNGGQ</sequence>
<dbReference type="InterPro" id="IPR004447">
    <property type="entry name" value="Peptidase_S41A"/>
</dbReference>
<dbReference type="InterPro" id="IPR036365">
    <property type="entry name" value="PGBD-like_sf"/>
</dbReference>
<evidence type="ECO:0000256" key="1">
    <source>
        <dbReference type="ARBA" id="ARBA00009179"/>
    </source>
</evidence>
<evidence type="ECO:0000256" key="3">
    <source>
        <dbReference type="ARBA" id="ARBA00022801"/>
    </source>
</evidence>
<dbReference type="CDD" id="cd07560">
    <property type="entry name" value="Peptidase_S41_CPP"/>
    <property type="match status" value="1"/>
</dbReference>
<name>A0A2P6MH51_ALKUR</name>
<dbReference type="GO" id="GO:0008236">
    <property type="term" value="F:serine-type peptidase activity"/>
    <property type="evidence" value="ECO:0007669"/>
    <property type="project" value="UniProtKB-KW"/>
</dbReference>
<dbReference type="SMART" id="SM00228">
    <property type="entry name" value="PDZ"/>
    <property type="match status" value="1"/>
</dbReference>
<comment type="caution">
    <text evidence="8">The sequence shown here is derived from an EMBL/GenBank/DDBJ whole genome shotgun (WGS) entry which is preliminary data.</text>
</comment>
<dbReference type="Pfam" id="PF13180">
    <property type="entry name" value="PDZ_2"/>
    <property type="match status" value="1"/>
</dbReference>
<dbReference type="GO" id="GO:0030288">
    <property type="term" value="C:outer membrane-bounded periplasmic space"/>
    <property type="evidence" value="ECO:0007669"/>
    <property type="project" value="TreeGrafter"/>
</dbReference>
<dbReference type="PANTHER" id="PTHR32060:SF29">
    <property type="entry name" value="CARBOXY-TERMINAL PROCESSING PROTEASE CTPB"/>
    <property type="match status" value="1"/>
</dbReference>
<keyword evidence="9" id="KW-1185">Reference proteome</keyword>
<dbReference type="InterPro" id="IPR001478">
    <property type="entry name" value="PDZ"/>
</dbReference>
<evidence type="ECO:0000259" key="7">
    <source>
        <dbReference type="PROSITE" id="PS50106"/>
    </source>
</evidence>
<dbReference type="OrthoDB" id="9812068at2"/>
<keyword evidence="3 5" id="KW-0378">Hydrolase</keyword>
<protein>
    <submittedName>
        <fullName evidence="8">Peptidase S41</fullName>
    </submittedName>
</protein>
<dbReference type="InterPro" id="IPR036034">
    <property type="entry name" value="PDZ_sf"/>
</dbReference>
<proteinExistence type="inferred from homology"/>
<dbReference type="GO" id="GO:0006508">
    <property type="term" value="P:proteolysis"/>
    <property type="evidence" value="ECO:0007669"/>
    <property type="project" value="UniProtKB-KW"/>
</dbReference>
<dbReference type="PROSITE" id="PS50106">
    <property type="entry name" value="PDZ"/>
    <property type="match status" value="1"/>
</dbReference>
<evidence type="ECO:0000313" key="9">
    <source>
        <dbReference type="Proteomes" id="UP000243650"/>
    </source>
</evidence>
<dbReference type="NCBIfam" id="TIGR00225">
    <property type="entry name" value="prc"/>
    <property type="match status" value="1"/>
</dbReference>
<dbReference type="Proteomes" id="UP000243650">
    <property type="component" value="Unassembled WGS sequence"/>
</dbReference>
<dbReference type="Gene3D" id="3.30.750.44">
    <property type="match status" value="1"/>
</dbReference>
<dbReference type="SUPFAM" id="SSF47090">
    <property type="entry name" value="PGBD-like"/>
    <property type="match status" value="1"/>
</dbReference>
<comment type="similarity">
    <text evidence="1 5">Belongs to the peptidase S41A family.</text>
</comment>
<gene>
    <name evidence="8" type="ORF">C6I21_08770</name>
</gene>
<dbReference type="Gene3D" id="2.30.42.10">
    <property type="match status" value="1"/>
</dbReference>
<dbReference type="Gene3D" id="1.10.101.10">
    <property type="entry name" value="PGBD-like superfamily/PGBD"/>
    <property type="match status" value="1"/>
</dbReference>
<dbReference type="GO" id="GO:0004175">
    <property type="term" value="F:endopeptidase activity"/>
    <property type="evidence" value="ECO:0007669"/>
    <property type="project" value="TreeGrafter"/>
</dbReference>
<dbReference type="Pfam" id="PF22694">
    <property type="entry name" value="CtpB_N-like"/>
    <property type="match status" value="1"/>
</dbReference>
<dbReference type="InterPro" id="IPR002477">
    <property type="entry name" value="Peptidoglycan-bd-like"/>
</dbReference>
<evidence type="ECO:0000313" key="8">
    <source>
        <dbReference type="EMBL" id="PRO65607.1"/>
    </source>
</evidence>
<dbReference type="CDD" id="cd06782">
    <property type="entry name" value="cpPDZ_CPP-like"/>
    <property type="match status" value="1"/>
</dbReference>
<dbReference type="SUPFAM" id="SSF50156">
    <property type="entry name" value="PDZ domain-like"/>
    <property type="match status" value="1"/>
</dbReference>
<feature type="compositionally biased region" description="Low complexity" evidence="6">
    <location>
        <begin position="37"/>
        <end position="50"/>
    </location>
</feature>
<feature type="compositionally biased region" description="Acidic residues" evidence="6">
    <location>
        <begin position="51"/>
        <end position="64"/>
    </location>
</feature>
<evidence type="ECO:0000256" key="4">
    <source>
        <dbReference type="ARBA" id="ARBA00022825"/>
    </source>
</evidence>
<evidence type="ECO:0000256" key="6">
    <source>
        <dbReference type="SAM" id="MobiDB-lite"/>
    </source>
</evidence>
<dbReference type="SMART" id="SM00245">
    <property type="entry name" value="TSPc"/>
    <property type="match status" value="1"/>
</dbReference>
<dbReference type="SUPFAM" id="SSF52096">
    <property type="entry name" value="ClpP/crotonase"/>
    <property type="match status" value="1"/>
</dbReference>
<dbReference type="EMBL" id="PVNS01000007">
    <property type="protein sequence ID" value="PRO65607.1"/>
    <property type="molecule type" value="Genomic_DNA"/>
</dbReference>
<organism evidence="8 9">
    <name type="scientific">Alkalicoccus urumqiensis</name>
    <name type="common">Bacillus urumqiensis</name>
    <dbReference type="NCBI Taxonomy" id="1548213"/>
    <lineage>
        <taxon>Bacteria</taxon>
        <taxon>Bacillati</taxon>
        <taxon>Bacillota</taxon>
        <taxon>Bacilli</taxon>
        <taxon>Bacillales</taxon>
        <taxon>Bacillaceae</taxon>
        <taxon>Alkalicoccus</taxon>
    </lineage>
</organism>
<evidence type="ECO:0000256" key="5">
    <source>
        <dbReference type="RuleBase" id="RU004404"/>
    </source>
</evidence>
<dbReference type="Pfam" id="PF03572">
    <property type="entry name" value="Peptidase_S41"/>
    <property type="match status" value="1"/>
</dbReference>
<dbReference type="InterPro" id="IPR005151">
    <property type="entry name" value="Tail-specific_protease"/>
</dbReference>
<dbReference type="AlphaFoldDB" id="A0A2P6MH51"/>
<reference evidence="8 9" key="1">
    <citation type="submission" date="2018-03" db="EMBL/GenBank/DDBJ databases">
        <title>Bacillus urumqiensis sp. nov., a moderately haloalkaliphilic bacterium isolated from a salt lake.</title>
        <authorList>
            <person name="Zhao B."/>
            <person name="Liao Z."/>
        </authorList>
    </citation>
    <scope>NUCLEOTIDE SEQUENCE [LARGE SCALE GENOMIC DNA]</scope>
    <source>
        <strain evidence="8 9">BZ-SZ-XJ18</strain>
    </source>
</reference>
<dbReference type="GO" id="GO:0007165">
    <property type="term" value="P:signal transduction"/>
    <property type="evidence" value="ECO:0007669"/>
    <property type="project" value="TreeGrafter"/>
</dbReference>
<dbReference type="InterPro" id="IPR055210">
    <property type="entry name" value="CtpA/B_N"/>
</dbReference>
<feature type="domain" description="PDZ" evidence="7">
    <location>
        <begin position="118"/>
        <end position="182"/>
    </location>
</feature>
<dbReference type="Pfam" id="PF01471">
    <property type="entry name" value="PG_binding_1"/>
    <property type="match status" value="1"/>
</dbReference>
<dbReference type="PANTHER" id="PTHR32060">
    <property type="entry name" value="TAIL-SPECIFIC PROTEASE"/>
    <property type="match status" value="1"/>
</dbReference>
<dbReference type="Gene3D" id="3.90.226.10">
    <property type="entry name" value="2-enoyl-CoA Hydratase, Chain A, domain 1"/>
    <property type="match status" value="1"/>
</dbReference>
<evidence type="ECO:0000256" key="2">
    <source>
        <dbReference type="ARBA" id="ARBA00022670"/>
    </source>
</evidence>
<dbReference type="InterPro" id="IPR029045">
    <property type="entry name" value="ClpP/crotonase-like_dom_sf"/>
</dbReference>